<reference evidence="1" key="2">
    <citation type="submission" date="2020-11" db="EMBL/GenBank/DDBJ databases">
        <authorList>
            <person name="McCartney M.A."/>
            <person name="Auch B."/>
            <person name="Kono T."/>
            <person name="Mallez S."/>
            <person name="Becker A."/>
            <person name="Gohl D.M."/>
            <person name="Silverstein K.A.T."/>
            <person name="Koren S."/>
            <person name="Bechman K.B."/>
            <person name="Herman A."/>
            <person name="Abrahante J.E."/>
            <person name="Garbe J."/>
        </authorList>
    </citation>
    <scope>NUCLEOTIDE SEQUENCE</scope>
    <source>
        <strain evidence="1">Duluth1</strain>
        <tissue evidence="1">Whole animal</tissue>
    </source>
</reference>
<dbReference type="Proteomes" id="UP000828390">
    <property type="component" value="Unassembled WGS sequence"/>
</dbReference>
<proteinExistence type="predicted"/>
<accession>A0A9D4IXJ3</accession>
<dbReference type="AlphaFoldDB" id="A0A9D4IXJ3"/>
<keyword evidence="2" id="KW-1185">Reference proteome</keyword>
<reference evidence="1" key="1">
    <citation type="journal article" date="2019" name="bioRxiv">
        <title>The Genome of the Zebra Mussel, Dreissena polymorpha: A Resource for Invasive Species Research.</title>
        <authorList>
            <person name="McCartney M.A."/>
            <person name="Auch B."/>
            <person name="Kono T."/>
            <person name="Mallez S."/>
            <person name="Zhang Y."/>
            <person name="Obille A."/>
            <person name="Becker A."/>
            <person name="Abrahante J.E."/>
            <person name="Garbe J."/>
            <person name="Badalamenti J.P."/>
            <person name="Herman A."/>
            <person name="Mangelson H."/>
            <person name="Liachko I."/>
            <person name="Sullivan S."/>
            <person name="Sone E.D."/>
            <person name="Koren S."/>
            <person name="Silverstein K.A.T."/>
            <person name="Beckman K.B."/>
            <person name="Gohl D.M."/>
        </authorList>
    </citation>
    <scope>NUCLEOTIDE SEQUENCE</scope>
    <source>
        <strain evidence="1">Duluth1</strain>
        <tissue evidence="1">Whole animal</tissue>
    </source>
</reference>
<evidence type="ECO:0000313" key="2">
    <source>
        <dbReference type="Proteomes" id="UP000828390"/>
    </source>
</evidence>
<organism evidence="1 2">
    <name type="scientific">Dreissena polymorpha</name>
    <name type="common">Zebra mussel</name>
    <name type="synonym">Mytilus polymorpha</name>
    <dbReference type="NCBI Taxonomy" id="45954"/>
    <lineage>
        <taxon>Eukaryota</taxon>
        <taxon>Metazoa</taxon>
        <taxon>Spiralia</taxon>
        <taxon>Lophotrochozoa</taxon>
        <taxon>Mollusca</taxon>
        <taxon>Bivalvia</taxon>
        <taxon>Autobranchia</taxon>
        <taxon>Heteroconchia</taxon>
        <taxon>Euheterodonta</taxon>
        <taxon>Imparidentia</taxon>
        <taxon>Neoheterodontei</taxon>
        <taxon>Myida</taxon>
        <taxon>Dreissenoidea</taxon>
        <taxon>Dreissenidae</taxon>
        <taxon>Dreissena</taxon>
    </lineage>
</organism>
<name>A0A9D4IXJ3_DREPO</name>
<dbReference type="EMBL" id="JAIWYP010000008">
    <property type="protein sequence ID" value="KAH3788464.1"/>
    <property type="molecule type" value="Genomic_DNA"/>
</dbReference>
<comment type="caution">
    <text evidence="1">The sequence shown here is derived from an EMBL/GenBank/DDBJ whole genome shotgun (WGS) entry which is preliminary data.</text>
</comment>
<sequence length="62" mass="7172">MMTTEKVQVRSGWTKHEEALEKDARRCTESQPTGSREFPTQIVNIFMDNRDTSTIYGTSVIY</sequence>
<protein>
    <submittedName>
        <fullName evidence="1">Uncharacterized protein</fullName>
    </submittedName>
</protein>
<evidence type="ECO:0000313" key="1">
    <source>
        <dbReference type="EMBL" id="KAH3788464.1"/>
    </source>
</evidence>
<gene>
    <name evidence="1" type="ORF">DPMN_166608</name>
</gene>